<evidence type="ECO:0000256" key="8">
    <source>
        <dbReference type="ARBA" id="ARBA00023065"/>
    </source>
</evidence>
<dbReference type="PRINTS" id="PR00123">
    <property type="entry name" value="ATPASEA"/>
</dbReference>
<keyword evidence="9 11" id="KW-0472">Membrane</keyword>
<keyword evidence="7 11" id="KW-1133">Transmembrane helix</keyword>
<name>A0A292IJ16_9MOLU</name>
<evidence type="ECO:0000313" key="13">
    <source>
        <dbReference type="Proteomes" id="UP000261764"/>
    </source>
</evidence>
<protein>
    <recommendedName>
        <fullName evidence="11">ATP synthase subunit a</fullName>
    </recommendedName>
    <alternativeName>
        <fullName evidence="11">ATP synthase F0 sector subunit a</fullName>
    </alternativeName>
    <alternativeName>
        <fullName evidence="11">F-ATPase subunit 6</fullName>
    </alternativeName>
</protein>
<evidence type="ECO:0000256" key="1">
    <source>
        <dbReference type="ARBA" id="ARBA00004141"/>
    </source>
</evidence>
<keyword evidence="3 11" id="KW-0813">Transport</keyword>
<accession>A0A292IJ16</accession>
<reference evidence="12 13" key="1">
    <citation type="journal article" date="2015" name="Clin. Infect. Dis.">
        <title>Genomic Investigations unmask Mycoplasma amphoriforme, a new respiratory pathogen.</title>
        <authorList>
            <person name="Gillespie S.H."/>
            <person name="Ling C.L."/>
            <person name="Oravcova K."/>
            <person name="Pinheiro M."/>
            <person name="Wells L."/>
            <person name="Bryant J.M."/>
            <person name="McHugh T.D."/>
            <person name="Bebear C."/>
            <person name="Webster D."/>
            <person name="Harris S.R."/>
            <person name="Seth-Smith H.M."/>
            <person name="Thomson N.R."/>
        </authorList>
    </citation>
    <scope>NUCLEOTIDE SEQUENCE [LARGE SCALE GENOMIC DNA]</scope>
    <source>
        <strain evidence="12 13">A39</strain>
    </source>
</reference>
<dbReference type="EMBL" id="HG937516">
    <property type="protein sequence ID" value="CDN40698.1"/>
    <property type="molecule type" value="Genomic_DNA"/>
</dbReference>
<dbReference type="KEGG" id="mamp:MAMA39_05810"/>
<dbReference type="InterPro" id="IPR035908">
    <property type="entry name" value="F0_ATP_A_sf"/>
</dbReference>
<keyword evidence="11" id="KW-1003">Cell membrane</keyword>
<dbReference type="PANTHER" id="PTHR42823">
    <property type="entry name" value="ATP SYNTHASE SUBUNIT A, CHLOROPLASTIC"/>
    <property type="match status" value="1"/>
</dbReference>
<keyword evidence="6 11" id="KW-0375">Hydrogen ion transport</keyword>
<keyword evidence="4 11" id="KW-0138">CF(0)</keyword>
<feature type="transmembrane region" description="Helical" evidence="11">
    <location>
        <begin position="91"/>
        <end position="112"/>
    </location>
</feature>
<keyword evidence="10 11" id="KW-0066">ATP synthesis</keyword>
<comment type="function">
    <text evidence="11">Key component of the proton channel; it plays a direct role in the translocation of protons across the membrane.</text>
</comment>
<proteinExistence type="inferred from homology"/>
<dbReference type="NCBIfam" id="NF004485">
    <property type="entry name" value="PRK05815.3-3"/>
    <property type="match status" value="1"/>
</dbReference>
<feature type="transmembrane region" description="Helical" evidence="11">
    <location>
        <begin position="64"/>
        <end position="85"/>
    </location>
</feature>
<comment type="subcellular location">
    <subcellularLocation>
        <location evidence="11">Cell membrane</location>
        <topology evidence="11">Multi-pass membrane protein</topology>
    </subcellularLocation>
    <subcellularLocation>
        <location evidence="1">Membrane</location>
        <topology evidence="1">Multi-pass membrane protein</topology>
    </subcellularLocation>
</comment>
<dbReference type="InterPro" id="IPR045082">
    <property type="entry name" value="ATP_syn_F0_a_bact/chloroplast"/>
</dbReference>
<keyword evidence="13" id="KW-1185">Reference proteome</keyword>
<keyword evidence="5 11" id="KW-0812">Transmembrane</keyword>
<dbReference type="Proteomes" id="UP000261764">
    <property type="component" value="Chromosome I"/>
</dbReference>
<dbReference type="CDD" id="cd00310">
    <property type="entry name" value="ATP-synt_Fo_a_6"/>
    <property type="match status" value="1"/>
</dbReference>
<dbReference type="Gene3D" id="1.20.120.220">
    <property type="entry name" value="ATP synthase, F0 complex, subunit A"/>
    <property type="match status" value="1"/>
</dbReference>
<dbReference type="PANTHER" id="PTHR42823:SF3">
    <property type="entry name" value="ATP SYNTHASE SUBUNIT A, CHLOROPLASTIC"/>
    <property type="match status" value="1"/>
</dbReference>
<sequence>MVVTIPLVVMAILIFTIVYYIKACRLKPDQAPSGYVLMVELYVLGIEKMTVDLFGQENKKFTPYFLMILTYLGFSNLFSLIGNLSPPTSSLTVTATLGLMTFLGTYVVAFRYQRLRFLKTFTVNVKIKGRQIPVMINPLEVIGQIAPLLSISMRLWGNIFSGTLIMALLYSLIQFIFQNVNPVILGLTLGSVFGGMITPVFHSYFDVAIGLLQAYVFLMLTYSYWSKQQHDEQGQKIPLRKKINHGLKKQNASEVFVQTKVSNI</sequence>
<evidence type="ECO:0000256" key="10">
    <source>
        <dbReference type="ARBA" id="ARBA00023310"/>
    </source>
</evidence>
<evidence type="ECO:0000256" key="4">
    <source>
        <dbReference type="ARBA" id="ARBA00022547"/>
    </source>
</evidence>
<feature type="transmembrane region" description="Helical" evidence="11">
    <location>
        <begin position="155"/>
        <end position="176"/>
    </location>
</feature>
<dbReference type="PROSITE" id="PS00449">
    <property type="entry name" value="ATPASE_A"/>
    <property type="match status" value="1"/>
</dbReference>
<dbReference type="HAMAP" id="MF_01393">
    <property type="entry name" value="ATP_synth_a_bact"/>
    <property type="match status" value="1"/>
</dbReference>
<gene>
    <name evidence="11" type="primary">atpB</name>
    <name evidence="12" type="ORF">MAMA39_05810</name>
</gene>
<evidence type="ECO:0000256" key="2">
    <source>
        <dbReference type="ARBA" id="ARBA00006810"/>
    </source>
</evidence>
<dbReference type="SUPFAM" id="SSF81336">
    <property type="entry name" value="F1F0 ATP synthase subunit A"/>
    <property type="match status" value="1"/>
</dbReference>
<evidence type="ECO:0000313" key="12">
    <source>
        <dbReference type="EMBL" id="CDN40698.1"/>
    </source>
</evidence>
<evidence type="ECO:0000256" key="6">
    <source>
        <dbReference type="ARBA" id="ARBA00022781"/>
    </source>
</evidence>
<comment type="similarity">
    <text evidence="2 11">Belongs to the ATPase A chain family.</text>
</comment>
<evidence type="ECO:0000256" key="7">
    <source>
        <dbReference type="ARBA" id="ARBA00022989"/>
    </source>
</evidence>
<dbReference type="InterPro" id="IPR000568">
    <property type="entry name" value="ATP_synth_F0_asu"/>
</dbReference>
<evidence type="ECO:0000256" key="3">
    <source>
        <dbReference type="ARBA" id="ARBA00022448"/>
    </source>
</evidence>
<organism evidence="12 13">
    <name type="scientific">Mycoplasma amphoriforme A39</name>
    <dbReference type="NCBI Taxonomy" id="572419"/>
    <lineage>
        <taxon>Bacteria</taxon>
        <taxon>Bacillati</taxon>
        <taxon>Mycoplasmatota</taxon>
        <taxon>Mollicutes</taxon>
        <taxon>Mycoplasmataceae</taxon>
        <taxon>Mycoplasma</taxon>
    </lineage>
</organism>
<dbReference type="Pfam" id="PF00119">
    <property type="entry name" value="ATP-synt_A"/>
    <property type="match status" value="1"/>
</dbReference>
<dbReference type="InterPro" id="IPR023011">
    <property type="entry name" value="ATP_synth_F0_asu_AS"/>
</dbReference>
<dbReference type="GO" id="GO:0005886">
    <property type="term" value="C:plasma membrane"/>
    <property type="evidence" value="ECO:0007669"/>
    <property type="project" value="UniProtKB-SubCell"/>
</dbReference>
<dbReference type="GO" id="GO:0045259">
    <property type="term" value="C:proton-transporting ATP synthase complex"/>
    <property type="evidence" value="ECO:0007669"/>
    <property type="project" value="UniProtKB-KW"/>
</dbReference>
<evidence type="ECO:0000256" key="11">
    <source>
        <dbReference type="HAMAP-Rule" id="MF_01393"/>
    </source>
</evidence>
<dbReference type="GO" id="GO:0042777">
    <property type="term" value="P:proton motive force-driven plasma membrane ATP synthesis"/>
    <property type="evidence" value="ECO:0007669"/>
    <property type="project" value="TreeGrafter"/>
</dbReference>
<feature type="transmembrane region" description="Helical" evidence="11">
    <location>
        <begin position="6"/>
        <end position="23"/>
    </location>
</feature>
<keyword evidence="8 11" id="KW-0406">Ion transport</keyword>
<dbReference type="GO" id="GO:0046933">
    <property type="term" value="F:proton-transporting ATP synthase activity, rotational mechanism"/>
    <property type="evidence" value="ECO:0007669"/>
    <property type="project" value="UniProtKB-UniRule"/>
</dbReference>
<evidence type="ECO:0000256" key="5">
    <source>
        <dbReference type="ARBA" id="ARBA00022692"/>
    </source>
</evidence>
<dbReference type="AlphaFoldDB" id="A0A292IJ16"/>
<evidence type="ECO:0000256" key="9">
    <source>
        <dbReference type="ARBA" id="ARBA00023136"/>
    </source>
</evidence>
<feature type="transmembrane region" description="Helical" evidence="11">
    <location>
        <begin position="207"/>
        <end position="225"/>
    </location>
</feature>